<dbReference type="EMBL" id="BKCJ010003210">
    <property type="protein sequence ID" value="GEU53674.1"/>
    <property type="molecule type" value="Genomic_DNA"/>
</dbReference>
<gene>
    <name evidence="1" type="ORF">Tci_025652</name>
</gene>
<organism evidence="1">
    <name type="scientific">Tanacetum cinerariifolium</name>
    <name type="common">Dalmatian daisy</name>
    <name type="synonym">Chrysanthemum cinerariifolium</name>
    <dbReference type="NCBI Taxonomy" id="118510"/>
    <lineage>
        <taxon>Eukaryota</taxon>
        <taxon>Viridiplantae</taxon>
        <taxon>Streptophyta</taxon>
        <taxon>Embryophyta</taxon>
        <taxon>Tracheophyta</taxon>
        <taxon>Spermatophyta</taxon>
        <taxon>Magnoliopsida</taxon>
        <taxon>eudicotyledons</taxon>
        <taxon>Gunneridae</taxon>
        <taxon>Pentapetalae</taxon>
        <taxon>asterids</taxon>
        <taxon>campanulids</taxon>
        <taxon>Asterales</taxon>
        <taxon>Asteraceae</taxon>
        <taxon>Asteroideae</taxon>
        <taxon>Anthemideae</taxon>
        <taxon>Anthemidinae</taxon>
        <taxon>Tanacetum</taxon>
    </lineage>
</organism>
<sequence>MLMEAIENRYEGNKESKKDHQAQAKIHKMWLLYPPTAQTSQAAQMKQITLLMDQPNSPQLAKEDLEQIDLDDLEEMDLHWEMVMLTIRARRFIKRTGRNLDIDSM</sequence>
<comment type="caution">
    <text evidence="1">The sequence shown here is derived from an EMBL/GenBank/DDBJ whole genome shotgun (WGS) entry which is preliminary data.</text>
</comment>
<proteinExistence type="predicted"/>
<reference evidence="1" key="1">
    <citation type="journal article" date="2019" name="Sci. Rep.">
        <title>Draft genome of Tanacetum cinerariifolium, the natural source of mosquito coil.</title>
        <authorList>
            <person name="Yamashiro T."/>
            <person name="Shiraishi A."/>
            <person name="Satake H."/>
            <person name="Nakayama K."/>
        </authorList>
    </citation>
    <scope>NUCLEOTIDE SEQUENCE</scope>
</reference>
<evidence type="ECO:0000313" key="1">
    <source>
        <dbReference type="EMBL" id="GEU53674.1"/>
    </source>
</evidence>
<protein>
    <submittedName>
        <fullName evidence="1">Ribonuclease H-like domain-containing protein</fullName>
    </submittedName>
</protein>
<name>A0A6L2L0H7_TANCI</name>
<accession>A0A6L2L0H7</accession>
<dbReference type="AlphaFoldDB" id="A0A6L2L0H7"/>